<organism evidence="3 4">
    <name type="scientific">Anaerocolumna jejuensis DSM 15929</name>
    <dbReference type="NCBI Taxonomy" id="1121322"/>
    <lineage>
        <taxon>Bacteria</taxon>
        <taxon>Bacillati</taxon>
        <taxon>Bacillota</taxon>
        <taxon>Clostridia</taxon>
        <taxon>Lachnospirales</taxon>
        <taxon>Lachnospiraceae</taxon>
        <taxon>Anaerocolumna</taxon>
    </lineage>
</organism>
<proteinExistence type="predicted"/>
<dbReference type="PANTHER" id="PTHR43649:SF12">
    <property type="entry name" value="DIACETYLCHITOBIOSE BINDING PROTEIN DASA"/>
    <property type="match status" value="1"/>
</dbReference>
<dbReference type="RefSeq" id="WP_073273267.1">
    <property type="nucleotide sequence ID" value="NZ_FRAC01000007.1"/>
</dbReference>
<evidence type="ECO:0008006" key="5">
    <source>
        <dbReference type="Google" id="ProtNLM"/>
    </source>
</evidence>
<evidence type="ECO:0000256" key="2">
    <source>
        <dbReference type="SAM" id="SignalP"/>
    </source>
</evidence>
<protein>
    <recommendedName>
        <fullName evidence="5">Aldouronate transport system substrate-binding protein</fullName>
    </recommendedName>
</protein>
<dbReference type="STRING" id="1121322.SAMN02745136_00850"/>
<dbReference type="OrthoDB" id="2491264at2"/>
<name>A0A1M6M5C7_9FIRM</name>
<evidence type="ECO:0000256" key="1">
    <source>
        <dbReference type="SAM" id="MobiDB-lite"/>
    </source>
</evidence>
<dbReference type="Gene3D" id="3.40.190.10">
    <property type="entry name" value="Periplasmic binding protein-like II"/>
    <property type="match status" value="2"/>
</dbReference>
<dbReference type="Proteomes" id="UP000184386">
    <property type="component" value="Unassembled WGS sequence"/>
</dbReference>
<accession>A0A1M6M5C7</accession>
<dbReference type="AlphaFoldDB" id="A0A1M6M5C7"/>
<evidence type="ECO:0000313" key="4">
    <source>
        <dbReference type="Proteomes" id="UP000184386"/>
    </source>
</evidence>
<dbReference type="EMBL" id="FRAC01000007">
    <property type="protein sequence ID" value="SHJ78637.1"/>
    <property type="molecule type" value="Genomic_DNA"/>
</dbReference>
<feature type="signal peptide" evidence="2">
    <location>
        <begin position="1"/>
        <end position="20"/>
    </location>
</feature>
<reference evidence="3 4" key="1">
    <citation type="submission" date="2016-11" db="EMBL/GenBank/DDBJ databases">
        <authorList>
            <person name="Jaros S."/>
            <person name="Januszkiewicz K."/>
            <person name="Wedrychowicz H."/>
        </authorList>
    </citation>
    <scope>NUCLEOTIDE SEQUENCE [LARGE SCALE GENOMIC DNA]</scope>
    <source>
        <strain evidence="3 4">DSM 15929</strain>
    </source>
</reference>
<gene>
    <name evidence="3" type="ORF">SAMN02745136_00850</name>
</gene>
<dbReference type="PROSITE" id="PS51257">
    <property type="entry name" value="PROKAR_LIPOPROTEIN"/>
    <property type="match status" value="1"/>
</dbReference>
<keyword evidence="2" id="KW-0732">Signal</keyword>
<evidence type="ECO:0000313" key="3">
    <source>
        <dbReference type="EMBL" id="SHJ78637.1"/>
    </source>
</evidence>
<sequence length="549" mass="61311">MKRNSSVILAVIMAVTLAFSGCGKNSADKAANTGAENPGTEQSSSSGLDEGGVTNKEGYPITSEPVTIKAAVSYNSIRPDMGDSNIWKYVADKTNINFEIETIKDSDKVDLMFASDDLPDLLMGVNITANQMTGAAEGGSFVEMEPLLKDYAPTWYKFMQDNRLVYNASLATDGKLYGLPYIDFSPFDRNLRDQWIIMKNWLDELNLSVPKTTKEFENVLQAIKDNAGKGSIPQDVIPYYFLFDSYVGGQFDIYGSYGVYVTSDDYVYVDKGVVKDQSTNPAIKEPLKFLKELYSKGLIPPEVFTDDWNTYVSKISSNPAIVGSYTSYANRQMDQAAPMGPLDTENGSTPLMRSQAFTPGPANVAIITKNNKYPAATARFLEALASDTEMMLTVSRGTKGIVWDNDSDGKAYPIFWEEAPDKMQENSKDLGMNNSFAALKDSNFYDKVWKETSYDQLNSRAWAYENVYKNSVMPNDMVYVSGTLGTDDTNALNIYKTDLANYRKSMFADFITGKRDIDKEWDSYVKEMNKLGLEEFIKLKQKGYDLMVK</sequence>
<feature type="region of interest" description="Disordered" evidence="1">
    <location>
        <begin position="28"/>
        <end position="60"/>
    </location>
</feature>
<feature type="chain" id="PRO_5039123134" description="Aldouronate transport system substrate-binding protein" evidence="2">
    <location>
        <begin position="21"/>
        <end position="549"/>
    </location>
</feature>
<keyword evidence="4" id="KW-1185">Reference proteome</keyword>
<dbReference type="PANTHER" id="PTHR43649">
    <property type="entry name" value="ARABINOSE-BINDING PROTEIN-RELATED"/>
    <property type="match status" value="1"/>
</dbReference>
<dbReference type="InterPro" id="IPR050490">
    <property type="entry name" value="Bact_solute-bd_prot1"/>
</dbReference>
<dbReference type="SUPFAM" id="SSF53850">
    <property type="entry name" value="Periplasmic binding protein-like II"/>
    <property type="match status" value="1"/>
</dbReference>